<dbReference type="EMBL" id="JBHRZV010000049">
    <property type="protein sequence ID" value="MFC3928438.1"/>
    <property type="molecule type" value="Genomic_DNA"/>
</dbReference>
<keyword evidence="1 9" id="KW-0963">Cytoplasm</keyword>
<dbReference type="HAMAP" id="MF_00151">
    <property type="entry name" value="PPAT_bact"/>
    <property type="match status" value="1"/>
</dbReference>
<dbReference type="CDD" id="cd02163">
    <property type="entry name" value="PPAT"/>
    <property type="match status" value="1"/>
</dbReference>
<evidence type="ECO:0000256" key="8">
    <source>
        <dbReference type="ARBA" id="ARBA00029346"/>
    </source>
</evidence>
<feature type="domain" description="Cytidyltransferase-like" evidence="10">
    <location>
        <begin position="7"/>
        <end position="136"/>
    </location>
</feature>
<evidence type="ECO:0000256" key="6">
    <source>
        <dbReference type="ARBA" id="ARBA00022842"/>
    </source>
</evidence>
<keyword evidence="7 9" id="KW-0173">Coenzyme A biosynthesis</keyword>
<comment type="subunit">
    <text evidence="9">Homohexamer.</text>
</comment>
<feature type="binding site" evidence="9">
    <location>
        <position position="43"/>
    </location>
    <ligand>
        <name>substrate</name>
    </ligand>
</feature>
<dbReference type="InterPro" id="IPR004821">
    <property type="entry name" value="Cyt_trans-like"/>
</dbReference>
<dbReference type="PANTHER" id="PTHR21342:SF1">
    <property type="entry name" value="PHOSPHOPANTETHEINE ADENYLYLTRANSFERASE"/>
    <property type="match status" value="1"/>
</dbReference>
<keyword evidence="2 9" id="KW-0808">Transferase</keyword>
<dbReference type="NCBIfam" id="TIGR00125">
    <property type="entry name" value="cyt_tran_rel"/>
    <property type="match status" value="1"/>
</dbReference>
<evidence type="ECO:0000313" key="12">
    <source>
        <dbReference type="Proteomes" id="UP001595807"/>
    </source>
</evidence>
<feature type="binding site" evidence="9">
    <location>
        <position position="19"/>
    </location>
    <ligand>
        <name>ATP</name>
        <dbReference type="ChEBI" id="CHEBI:30616"/>
    </ligand>
</feature>
<keyword evidence="5 9" id="KW-0067">ATP-binding</keyword>
<feature type="binding site" evidence="9">
    <location>
        <position position="76"/>
    </location>
    <ligand>
        <name>substrate</name>
    </ligand>
</feature>
<evidence type="ECO:0000256" key="2">
    <source>
        <dbReference type="ARBA" id="ARBA00022679"/>
    </source>
</evidence>
<protein>
    <recommendedName>
        <fullName evidence="9">Phosphopantetheine adenylyltransferase</fullName>
        <ecNumber evidence="9">2.7.7.3</ecNumber>
    </recommendedName>
    <alternativeName>
        <fullName evidence="9">Dephospho-CoA pyrophosphorylase</fullName>
    </alternativeName>
    <alternativeName>
        <fullName evidence="9">Pantetheine-phosphate adenylyltransferase</fullName>
        <shortName evidence="9">PPAT</shortName>
    </alternativeName>
</protein>
<feature type="site" description="Transition state stabilizer" evidence="9">
    <location>
        <position position="19"/>
    </location>
</feature>
<feature type="binding site" evidence="9">
    <location>
        <begin position="11"/>
        <end position="12"/>
    </location>
    <ligand>
        <name>ATP</name>
        <dbReference type="ChEBI" id="CHEBI:30616"/>
    </ligand>
</feature>
<sequence>MSDKIGLFTGSFDPVTLGHLDIIIRASHLVDQLYVGIFYNKDKAGLFSVESRQSMLEASLADYPKIKVITARDSLAVDIAKQLGVTHLVRGLRNATDFEYEANLAYYNHHLVADLETVFLLTADQYRHVSSSRIRELIHFEADIAAFVPQAVVTEVEKQFGHQQRI</sequence>
<dbReference type="Gene3D" id="3.40.50.620">
    <property type="entry name" value="HUPs"/>
    <property type="match status" value="1"/>
</dbReference>
<reference evidence="12" key="1">
    <citation type="journal article" date="2019" name="Int. J. Syst. Evol. Microbiol.">
        <title>The Global Catalogue of Microorganisms (GCM) 10K type strain sequencing project: providing services to taxonomists for standard genome sequencing and annotation.</title>
        <authorList>
            <consortium name="The Broad Institute Genomics Platform"/>
            <consortium name="The Broad Institute Genome Sequencing Center for Infectious Disease"/>
            <person name="Wu L."/>
            <person name="Ma J."/>
        </authorList>
    </citation>
    <scope>NUCLEOTIDE SEQUENCE [LARGE SCALE GENOMIC DNA]</scope>
    <source>
        <strain evidence="12">CCUG 67170</strain>
    </source>
</reference>
<organism evidence="11 12">
    <name type="scientific">Streptococcus caprae</name>
    <dbReference type="NCBI Taxonomy" id="1640501"/>
    <lineage>
        <taxon>Bacteria</taxon>
        <taxon>Bacillati</taxon>
        <taxon>Bacillota</taxon>
        <taxon>Bacilli</taxon>
        <taxon>Lactobacillales</taxon>
        <taxon>Streptococcaceae</taxon>
        <taxon>Streptococcus</taxon>
    </lineage>
</organism>
<keyword evidence="6 9" id="KW-0460">Magnesium</keyword>
<dbReference type="RefSeq" id="WP_380426973.1">
    <property type="nucleotide sequence ID" value="NZ_JBHRZV010000049.1"/>
</dbReference>
<dbReference type="PANTHER" id="PTHR21342">
    <property type="entry name" value="PHOSPHOPANTETHEINE ADENYLYLTRANSFERASE"/>
    <property type="match status" value="1"/>
</dbReference>
<feature type="binding site" evidence="9">
    <location>
        <position position="11"/>
    </location>
    <ligand>
        <name>substrate</name>
    </ligand>
</feature>
<comment type="function">
    <text evidence="9">Reversibly transfers an adenylyl group from ATP to 4'-phosphopantetheine, yielding dephospho-CoA (dPCoA) and pyrophosphate.</text>
</comment>
<feature type="binding site" evidence="9">
    <location>
        <position position="101"/>
    </location>
    <ligand>
        <name>ATP</name>
        <dbReference type="ChEBI" id="CHEBI:30616"/>
    </ligand>
</feature>
<comment type="similarity">
    <text evidence="9">Belongs to the bacterial CoaD family.</text>
</comment>
<dbReference type="NCBIfam" id="TIGR01510">
    <property type="entry name" value="coaD_prev_kdtB"/>
    <property type="match status" value="1"/>
</dbReference>
<dbReference type="Proteomes" id="UP001595807">
    <property type="component" value="Unassembled WGS sequence"/>
</dbReference>
<comment type="pathway">
    <text evidence="9">Cofactor biosynthesis; coenzyme A biosynthesis; CoA from (R)-pantothenate: step 4/5.</text>
</comment>
<feature type="binding site" evidence="9">
    <location>
        <position position="90"/>
    </location>
    <ligand>
        <name>substrate</name>
    </ligand>
</feature>
<comment type="caution">
    <text evidence="11">The sequence shown here is derived from an EMBL/GenBank/DDBJ whole genome shotgun (WGS) entry which is preliminary data.</text>
</comment>
<dbReference type="InterPro" id="IPR001980">
    <property type="entry name" value="PPAT"/>
</dbReference>
<evidence type="ECO:0000256" key="3">
    <source>
        <dbReference type="ARBA" id="ARBA00022695"/>
    </source>
</evidence>
<evidence type="ECO:0000313" key="11">
    <source>
        <dbReference type="EMBL" id="MFC3928438.1"/>
    </source>
</evidence>
<comment type="catalytic activity">
    <reaction evidence="8 9">
        <text>(R)-4'-phosphopantetheine + ATP + H(+) = 3'-dephospho-CoA + diphosphate</text>
        <dbReference type="Rhea" id="RHEA:19801"/>
        <dbReference type="ChEBI" id="CHEBI:15378"/>
        <dbReference type="ChEBI" id="CHEBI:30616"/>
        <dbReference type="ChEBI" id="CHEBI:33019"/>
        <dbReference type="ChEBI" id="CHEBI:57328"/>
        <dbReference type="ChEBI" id="CHEBI:61723"/>
        <dbReference type="EC" id="2.7.7.3"/>
    </reaction>
</comment>
<keyword evidence="4 9" id="KW-0547">Nucleotide-binding</keyword>
<dbReference type="SUPFAM" id="SSF52374">
    <property type="entry name" value="Nucleotidylyl transferase"/>
    <property type="match status" value="1"/>
</dbReference>
<evidence type="ECO:0000256" key="4">
    <source>
        <dbReference type="ARBA" id="ARBA00022741"/>
    </source>
</evidence>
<evidence type="ECO:0000256" key="7">
    <source>
        <dbReference type="ARBA" id="ARBA00022993"/>
    </source>
</evidence>
<dbReference type="Pfam" id="PF01467">
    <property type="entry name" value="CTP_transf_like"/>
    <property type="match status" value="1"/>
</dbReference>
<dbReference type="EC" id="2.7.7.3" evidence="9"/>
<comment type="cofactor">
    <cofactor evidence="9">
        <name>Mg(2+)</name>
        <dbReference type="ChEBI" id="CHEBI:18420"/>
    </cofactor>
</comment>
<gene>
    <name evidence="9 11" type="primary">coaD</name>
    <name evidence="11" type="ORF">ACFORF_07660</name>
</gene>
<feature type="binding site" evidence="9">
    <location>
        <begin position="126"/>
        <end position="132"/>
    </location>
    <ligand>
        <name>ATP</name>
        <dbReference type="ChEBI" id="CHEBI:30616"/>
    </ligand>
</feature>
<evidence type="ECO:0000256" key="5">
    <source>
        <dbReference type="ARBA" id="ARBA00022840"/>
    </source>
</evidence>
<evidence type="ECO:0000256" key="1">
    <source>
        <dbReference type="ARBA" id="ARBA00022490"/>
    </source>
</evidence>
<dbReference type="InterPro" id="IPR014729">
    <property type="entry name" value="Rossmann-like_a/b/a_fold"/>
</dbReference>
<proteinExistence type="inferred from homology"/>
<accession>A0ABV8CX06</accession>
<keyword evidence="12" id="KW-1185">Reference proteome</keyword>
<comment type="subcellular location">
    <subcellularLocation>
        <location evidence="9">Cytoplasm</location>
    </subcellularLocation>
</comment>
<evidence type="ECO:0000259" key="10">
    <source>
        <dbReference type="Pfam" id="PF01467"/>
    </source>
</evidence>
<keyword evidence="3 9" id="KW-0548">Nucleotidyltransferase</keyword>
<name>A0ABV8CX06_9STRE</name>
<evidence type="ECO:0000256" key="9">
    <source>
        <dbReference type="HAMAP-Rule" id="MF_00151"/>
    </source>
</evidence>
<dbReference type="PRINTS" id="PR01020">
    <property type="entry name" value="LPSBIOSNTHSS"/>
</dbReference>
<dbReference type="GO" id="GO:0004595">
    <property type="term" value="F:pantetheine-phosphate adenylyltransferase activity"/>
    <property type="evidence" value="ECO:0007669"/>
    <property type="project" value="UniProtKB-EC"/>
</dbReference>
<feature type="binding site" evidence="9">
    <location>
        <begin position="91"/>
        <end position="93"/>
    </location>
    <ligand>
        <name>ATP</name>
        <dbReference type="ChEBI" id="CHEBI:30616"/>
    </ligand>
</feature>